<feature type="region of interest" description="Disordered" evidence="1">
    <location>
        <begin position="30"/>
        <end position="51"/>
    </location>
</feature>
<dbReference type="Proteomes" id="UP001234178">
    <property type="component" value="Unassembled WGS sequence"/>
</dbReference>
<evidence type="ECO:0000256" key="1">
    <source>
        <dbReference type="SAM" id="MobiDB-lite"/>
    </source>
</evidence>
<sequence>MRSNNDNDELLPCIAPSVEGRDEEWKELREQDASVNPPPTHKEMPKPIFGKTGLMFKGNEVAY</sequence>
<gene>
    <name evidence="2" type="ORF">OUZ56_019158</name>
</gene>
<proteinExistence type="predicted"/>
<evidence type="ECO:0000313" key="3">
    <source>
        <dbReference type="Proteomes" id="UP001234178"/>
    </source>
</evidence>
<organism evidence="2 3">
    <name type="scientific">Daphnia magna</name>
    <dbReference type="NCBI Taxonomy" id="35525"/>
    <lineage>
        <taxon>Eukaryota</taxon>
        <taxon>Metazoa</taxon>
        <taxon>Ecdysozoa</taxon>
        <taxon>Arthropoda</taxon>
        <taxon>Crustacea</taxon>
        <taxon>Branchiopoda</taxon>
        <taxon>Diplostraca</taxon>
        <taxon>Cladocera</taxon>
        <taxon>Anomopoda</taxon>
        <taxon>Daphniidae</taxon>
        <taxon>Daphnia</taxon>
    </lineage>
</organism>
<accession>A0ABQ9ZAT1</accession>
<dbReference type="EMBL" id="JAOYFB010000003">
    <property type="protein sequence ID" value="KAK4010010.1"/>
    <property type="molecule type" value="Genomic_DNA"/>
</dbReference>
<protein>
    <submittedName>
        <fullName evidence="2">Uncharacterized protein</fullName>
    </submittedName>
</protein>
<evidence type="ECO:0000313" key="2">
    <source>
        <dbReference type="EMBL" id="KAK4010010.1"/>
    </source>
</evidence>
<comment type="caution">
    <text evidence="2">The sequence shown here is derived from an EMBL/GenBank/DDBJ whole genome shotgun (WGS) entry which is preliminary data.</text>
</comment>
<keyword evidence="3" id="KW-1185">Reference proteome</keyword>
<reference evidence="2 3" key="1">
    <citation type="journal article" date="2023" name="Nucleic Acids Res.">
        <title>The hologenome of Daphnia magna reveals possible DNA methylation and microbiome-mediated evolution of the host genome.</title>
        <authorList>
            <person name="Chaturvedi A."/>
            <person name="Li X."/>
            <person name="Dhandapani V."/>
            <person name="Marshall H."/>
            <person name="Kissane S."/>
            <person name="Cuenca-Cambronero M."/>
            <person name="Asole G."/>
            <person name="Calvet F."/>
            <person name="Ruiz-Romero M."/>
            <person name="Marangio P."/>
            <person name="Guigo R."/>
            <person name="Rago D."/>
            <person name="Mirbahai L."/>
            <person name="Eastwood N."/>
            <person name="Colbourne J.K."/>
            <person name="Zhou J."/>
            <person name="Mallon E."/>
            <person name="Orsini L."/>
        </authorList>
    </citation>
    <scope>NUCLEOTIDE SEQUENCE [LARGE SCALE GENOMIC DNA]</scope>
    <source>
        <strain evidence="2">LRV0_1</strain>
    </source>
</reference>
<name>A0ABQ9ZAT1_9CRUS</name>